<dbReference type="EMBL" id="JAUNZN010000007">
    <property type="protein sequence ID" value="KAK4818055.1"/>
    <property type="molecule type" value="Genomic_DNA"/>
</dbReference>
<gene>
    <name evidence="1" type="ORF">QYF61_004605</name>
</gene>
<sequence>MHGDRVRKAKAHLELNLARDGKGNKKGFYRFISNRRNIRKNVGLLLNVSGGMVTKDMERAEVLNVVFASVFYIRLAFGNPMSLRSLGNFGARKTYPQWRGISIFINDLDDGSECTLNKSGDDTKLGGVADTSEGHAPIQMDLNRLENGPIGISTKGDAKSCTWGGITPGNNTCWGPNG</sequence>
<dbReference type="AlphaFoldDB" id="A0AAN7N1X9"/>
<dbReference type="Proteomes" id="UP001333110">
    <property type="component" value="Unassembled WGS sequence"/>
</dbReference>
<keyword evidence="2" id="KW-1185">Reference proteome</keyword>
<name>A0AAN7N1X9_MYCAM</name>
<accession>A0AAN7N1X9</accession>
<protein>
    <submittedName>
        <fullName evidence="1">Uncharacterized protein</fullName>
    </submittedName>
</protein>
<organism evidence="1 2">
    <name type="scientific">Mycteria americana</name>
    <name type="common">Wood stork</name>
    <dbReference type="NCBI Taxonomy" id="33587"/>
    <lineage>
        <taxon>Eukaryota</taxon>
        <taxon>Metazoa</taxon>
        <taxon>Chordata</taxon>
        <taxon>Craniata</taxon>
        <taxon>Vertebrata</taxon>
        <taxon>Euteleostomi</taxon>
        <taxon>Archelosauria</taxon>
        <taxon>Archosauria</taxon>
        <taxon>Dinosauria</taxon>
        <taxon>Saurischia</taxon>
        <taxon>Theropoda</taxon>
        <taxon>Coelurosauria</taxon>
        <taxon>Aves</taxon>
        <taxon>Neognathae</taxon>
        <taxon>Neoaves</taxon>
        <taxon>Aequornithes</taxon>
        <taxon>Ciconiiformes</taxon>
        <taxon>Ciconiidae</taxon>
        <taxon>Mycteria</taxon>
    </lineage>
</organism>
<evidence type="ECO:0000313" key="1">
    <source>
        <dbReference type="EMBL" id="KAK4818055.1"/>
    </source>
</evidence>
<reference evidence="1 2" key="1">
    <citation type="journal article" date="2023" name="J. Hered.">
        <title>Chromosome-level genome of the wood stork (Mycteria americana) provides insight into avian chromosome evolution.</title>
        <authorList>
            <person name="Flamio R. Jr."/>
            <person name="Ramstad K.M."/>
        </authorList>
    </citation>
    <scope>NUCLEOTIDE SEQUENCE [LARGE SCALE GENOMIC DNA]</scope>
    <source>
        <strain evidence="1">JAX WOST 10</strain>
    </source>
</reference>
<comment type="caution">
    <text evidence="1">The sequence shown here is derived from an EMBL/GenBank/DDBJ whole genome shotgun (WGS) entry which is preliminary data.</text>
</comment>
<proteinExistence type="predicted"/>
<evidence type="ECO:0000313" key="2">
    <source>
        <dbReference type="Proteomes" id="UP001333110"/>
    </source>
</evidence>